<protein>
    <submittedName>
        <fullName evidence="9">Pilus assembly protein</fullName>
    </submittedName>
</protein>
<dbReference type="KEGG" id="cama:F384_09110"/>
<dbReference type="PRINTS" id="PR00969">
    <property type="entry name" value="CHAPERONPILI"/>
</dbReference>
<keyword evidence="6" id="KW-0143">Chaperone</keyword>
<dbReference type="Proteomes" id="UP000034085">
    <property type="component" value="Chromosome"/>
</dbReference>
<gene>
    <name evidence="9" type="ORF">F384_09110</name>
</gene>
<dbReference type="AlphaFoldDB" id="A0A0F6TZV9"/>
<proteinExistence type="inferred from homology"/>
<keyword evidence="5" id="KW-0574">Periplasm</keyword>
<dbReference type="InterPro" id="IPR050643">
    <property type="entry name" value="Periplasmic_pilus_chap"/>
</dbReference>
<dbReference type="InterPro" id="IPR008962">
    <property type="entry name" value="PapD-like_sf"/>
</dbReference>
<dbReference type="PANTHER" id="PTHR30251:SF11">
    <property type="entry name" value="CHAPERONE PROTEIN FIMC-RELATED"/>
    <property type="match status" value="1"/>
</dbReference>
<dbReference type="HOGENOM" id="CLU_070768_2_1_6"/>
<dbReference type="InterPro" id="IPR036316">
    <property type="entry name" value="Pili_assmbl_chap_C_dom_sf"/>
</dbReference>
<dbReference type="GO" id="GO:0030288">
    <property type="term" value="C:outer membrane-bounded periplasmic space"/>
    <property type="evidence" value="ECO:0007669"/>
    <property type="project" value="InterPro"/>
</dbReference>
<keyword evidence="4" id="KW-0732">Signal</keyword>
<keyword evidence="3" id="KW-1029">Fimbrium biogenesis</keyword>
<dbReference type="Pfam" id="PF02753">
    <property type="entry name" value="PapD_C"/>
    <property type="match status" value="1"/>
</dbReference>
<accession>A0A0F6TZV9</accession>
<evidence type="ECO:0000259" key="8">
    <source>
        <dbReference type="Pfam" id="PF02753"/>
    </source>
</evidence>
<evidence type="ECO:0000256" key="6">
    <source>
        <dbReference type="ARBA" id="ARBA00023186"/>
    </source>
</evidence>
<dbReference type="SUPFAM" id="SSF49584">
    <property type="entry name" value="Periplasmic chaperone C-domain"/>
    <property type="match status" value="1"/>
</dbReference>
<evidence type="ECO:0000313" key="10">
    <source>
        <dbReference type="Proteomes" id="UP000034085"/>
    </source>
</evidence>
<dbReference type="InterPro" id="IPR013783">
    <property type="entry name" value="Ig-like_fold"/>
</dbReference>
<dbReference type="InterPro" id="IPR016147">
    <property type="entry name" value="Pili_assmbl_chaperone_N"/>
</dbReference>
<dbReference type="PATRIC" id="fig|1261127.3.peg.1895"/>
<evidence type="ECO:0000313" key="9">
    <source>
        <dbReference type="EMBL" id="AKE61892.1"/>
    </source>
</evidence>
<dbReference type="InterPro" id="IPR001829">
    <property type="entry name" value="Pili_assmbl_chaperone_bac"/>
</dbReference>
<reference evidence="9 10" key="1">
    <citation type="journal article" date="2013" name="Appl. Microbiol. Biotechnol.">
        <title>Glycerol assimilation and production of 1,3-propanediol by Citrobacter amalonaticus Y19.</title>
        <authorList>
            <person name="Ainala S.K."/>
            <person name="Ashok S."/>
            <person name="Ko Y."/>
            <person name="Park S."/>
        </authorList>
    </citation>
    <scope>NUCLEOTIDE SEQUENCE [LARGE SCALE GENOMIC DNA]</scope>
    <source>
        <strain evidence="9 10">Y19</strain>
    </source>
</reference>
<dbReference type="SUPFAM" id="SSF49354">
    <property type="entry name" value="PapD-like"/>
    <property type="match status" value="1"/>
</dbReference>
<feature type="domain" description="Pili assembly chaperone C-terminal" evidence="8">
    <location>
        <begin position="154"/>
        <end position="210"/>
    </location>
</feature>
<evidence type="ECO:0000256" key="2">
    <source>
        <dbReference type="ARBA" id="ARBA00007399"/>
    </source>
</evidence>
<name>A0A0F6TZV9_CITAM</name>
<evidence type="ECO:0000256" key="4">
    <source>
        <dbReference type="ARBA" id="ARBA00022729"/>
    </source>
</evidence>
<evidence type="ECO:0000256" key="5">
    <source>
        <dbReference type="ARBA" id="ARBA00022764"/>
    </source>
</evidence>
<dbReference type="FunFam" id="2.60.40.10:FF:000458">
    <property type="entry name" value="Molecular chaperone FimC"/>
    <property type="match status" value="1"/>
</dbReference>
<dbReference type="GO" id="GO:0071555">
    <property type="term" value="P:cell wall organization"/>
    <property type="evidence" value="ECO:0007669"/>
    <property type="project" value="InterPro"/>
</dbReference>
<evidence type="ECO:0000256" key="1">
    <source>
        <dbReference type="ARBA" id="ARBA00004418"/>
    </source>
</evidence>
<dbReference type="InterPro" id="IPR016148">
    <property type="entry name" value="Pili_assmbl_chaperone_C"/>
</dbReference>
<organism evidence="9 10">
    <name type="scientific">Citrobacter amalonaticus Y19</name>
    <dbReference type="NCBI Taxonomy" id="1261127"/>
    <lineage>
        <taxon>Bacteria</taxon>
        <taxon>Pseudomonadati</taxon>
        <taxon>Pseudomonadota</taxon>
        <taxon>Gammaproteobacteria</taxon>
        <taxon>Enterobacterales</taxon>
        <taxon>Enterobacteriaceae</taxon>
        <taxon>Citrobacter</taxon>
    </lineage>
</organism>
<comment type="similarity">
    <text evidence="2">Belongs to the periplasmic pilus chaperone family.</text>
</comment>
<dbReference type="Pfam" id="PF00345">
    <property type="entry name" value="PapD_N"/>
    <property type="match status" value="1"/>
</dbReference>
<dbReference type="Gene3D" id="2.60.40.10">
    <property type="entry name" value="Immunoglobulins"/>
    <property type="match status" value="2"/>
</dbReference>
<comment type="subcellular location">
    <subcellularLocation>
        <location evidence="1">Periplasm</location>
    </subcellularLocation>
</comment>
<dbReference type="EMBL" id="CP011132">
    <property type="protein sequence ID" value="AKE61892.1"/>
    <property type="molecule type" value="Genomic_DNA"/>
</dbReference>
<evidence type="ECO:0000256" key="3">
    <source>
        <dbReference type="ARBA" id="ARBA00022558"/>
    </source>
</evidence>
<evidence type="ECO:0000259" key="7">
    <source>
        <dbReference type="Pfam" id="PF00345"/>
    </source>
</evidence>
<dbReference type="PANTHER" id="PTHR30251">
    <property type="entry name" value="PILUS ASSEMBLY CHAPERONE"/>
    <property type="match status" value="1"/>
</dbReference>
<sequence>MTLSGVQSQAVAGGIQLGRTRVIYDANKKEAALPITNDEKELPWLIQSWVTNTDGNSRGPFIITPPLFRLDPQSEQNLRIMWAGTPLPTETESLYFLDIRMIPAVDKASEDKNTLRIIYKTRIKLFYRPRGLRGTPDSACQSLRFQRIGDRLQVTNNSLFYSVFDSLTLGISKVRAADMVAPKASVTLSLPSPATGQTVSWRCINDYGGPSAKYTAKLDKA</sequence>
<feature type="domain" description="Pili assembly chaperone N-terminal" evidence="7">
    <location>
        <begin position="14"/>
        <end position="132"/>
    </location>
</feature>